<accession>A0A2N9FVQ4</accession>
<dbReference type="PANTHER" id="PTHR31662:SF33">
    <property type="entry name" value="DNA-BINDING STOREKEEPER PROTEIN TRANSCRIPTIONAL REGULATOR-LIKE PROTEIN"/>
    <property type="match status" value="1"/>
</dbReference>
<feature type="domain" description="Glabrous enhancer-binding protein-like C-terminal" evidence="4">
    <location>
        <begin position="337"/>
        <end position="383"/>
    </location>
</feature>
<evidence type="ECO:0000259" key="4">
    <source>
        <dbReference type="Pfam" id="PF22757"/>
    </source>
</evidence>
<name>A0A2N9FVQ4_FAGSY</name>
<dbReference type="GO" id="GO:0005634">
    <property type="term" value="C:nucleus"/>
    <property type="evidence" value="ECO:0007669"/>
    <property type="project" value="TreeGrafter"/>
</dbReference>
<feature type="compositionally biased region" description="Acidic residues" evidence="2">
    <location>
        <begin position="18"/>
        <end position="37"/>
    </location>
</feature>
<feature type="domain" description="Glabrous enhancer-binding protein-like DBD" evidence="3">
    <location>
        <begin position="151"/>
        <end position="238"/>
    </location>
</feature>
<evidence type="ECO:0000313" key="5">
    <source>
        <dbReference type="EMBL" id="SPC91308.1"/>
    </source>
</evidence>
<dbReference type="InterPro" id="IPR053932">
    <property type="entry name" value="GeBP-like_DBD"/>
</dbReference>
<dbReference type="Pfam" id="PF04504">
    <property type="entry name" value="GeBP-like_DBD"/>
    <property type="match status" value="1"/>
</dbReference>
<dbReference type="GO" id="GO:0006355">
    <property type="term" value="P:regulation of DNA-templated transcription"/>
    <property type="evidence" value="ECO:0007669"/>
    <property type="project" value="InterPro"/>
</dbReference>
<dbReference type="InterPro" id="IPR007592">
    <property type="entry name" value="GEBP"/>
</dbReference>
<dbReference type="InterPro" id="IPR053933">
    <property type="entry name" value="GeBP-like_C"/>
</dbReference>
<dbReference type="EMBL" id="OIVN01001217">
    <property type="protein sequence ID" value="SPC91308.1"/>
    <property type="molecule type" value="Genomic_DNA"/>
</dbReference>
<reference evidence="5" key="1">
    <citation type="submission" date="2018-02" db="EMBL/GenBank/DDBJ databases">
        <authorList>
            <person name="Cohen D.B."/>
            <person name="Kent A.D."/>
        </authorList>
    </citation>
    <scope>NUCLEOTIDE SEQUENCE</scope>
</reference>
<feature type="region of interest" description="Disordered" evidence="2">
    <location>
        <begin position="1"/>
        <end position="146"/>
    </location>
</feature>
<dbReference type="PANTHER" id="PTHR31662">
    <property type="entry name" value="BNAANNG10740D PROTEIN-RELATED"/>
    <property type="match status" value="1"/>
</dbReference>
<organism evidence="5">
    <name type="scientific">Fagus sylvatica</name>
    <name type="common">Beechnut</name>
    <dbReference type="NCBI Taxonomy" id="28930"/>
    <lineage>
        <taxon>Eukaryota</taxon>
        <taxon>Viridiplantae</taxon>
        <taxon>Streptophyta</taxon>
        <taxon>Embryophyta</taxon>
        <taxon>Tracheophyta</taxon>
        <taxon>Spermatophyta</taxon>
        <taxon>Magnoliopsida</taxon>
        <taxon>eudicotyledons</taxon>
        <taxon>Gunneridae</taxon>
        <taxon>Pentapetalae</taxon>
        <taxon>rosids</taxon>
        <taxon>fabids</taxon>
        <taxon>Fagales</taxon>
        <taxon>Fagaceae</taxon>
        <taxon>Fagus</taxon>
    </lineage>
</organism>
<dbReference type="Pfam" id="PF22757">
    <property type="entry name" value="GeBP-like_C"/>
    <property type="match status" value="1"/>
</dbReference>
<gene>
    <name evidence="5" type="ORF">FSB_LOCUS19190</name>
</gene>
<sequence>MGSKRPSHLDDPPAASSSEEEEETSSEEEETSSEEEEAAPKISSLPSTPVTDKKPQPKNPDPAPISKHRLSFSGSGSDSESETDSESPPDPNVKPIASKPMEDLASSKTTKRPNTETDETTSSPKRAKKDGSEPNAADGVVSPEDSKKKLFQRLWSEDDEIAILQGLLEFVRTECATAFHEQLQEAVHKDVTKYQVMDKIRRLKKKYYNNAARGKKGKDPNFSKTHDRKVYEISKMIWASKGAGLQSSVDAKSGGKARGAGQQSFGTSMYDWKVRNSYYSYNYKYTNNILKGNDSIRSLREELLAKKNLGKMEMDGILGSSRCFNEMVRFDKNMGVVGLEESVVKRGLDLIGERKRKELEQRWKEVNMAELEVFVKRSELISNQARLIFEAYKAAK</sequence>
<comment type="similarity">
    <text evidence="1">Belongs to the GeBP family.</text>
</comment>
<dbReference type="AlphaFoldDB" id="A0A2N9FVQ4"/>
<proteinExistence type="inferred from homology"/>
<evidence type="ECO:0000256" key="2">
    <source>
        <dbReference type="SAM" id="MobiDB-lite"/>
    </source>
</evidence>
<evidence type="ECO:0000259" key="3">
    <source>
        <dbReference type="Pfam" id="PF04504"/>
    </source>
</evidence>
<protein>
    <submittedName>
        <fullName evidence="5">Uncharacterized protein</fullName>
    </submittedName>
</protein>
<evidence type="ECO:0000256" key="1">
    <source>
        <dbReference type="ARBA" id="ARBA00010820"/>
    </source>
</evidence>